<evidence type="ECO:0000313" key="15">
    <source>
        <dbReference type="EMBL" id="MFC4832097.1"/>
    </source>
</evidence>
<keyword evidence="8 11" id="KW-0443">Lipid metabolism</keyword>
<evidence type="ECO:0000256" key="5">
    <source>
        <dbReference type="ARBA" id="ARBA00022516"/>
    </source>
</evidence>
<name>A0ABV9RFX9_9PSEU</name>
<evidence type="ECO:0000259" key="13">
    <source>
        <dbReference type="Pfam" id="PF03007"/>
    </source>
</evidence>
<dbReference type="InterPro" id="IPR014292">
    <property type="entry name" value="Acyl_transf_WS/DGAT"/>
</dbReference>
<sequence length="466" mass="50075">MQLVPAMDAVYLWGEGPGSPSHVIALQLFRPPEGAGPELLDALHEGMTDPEHVKRSFRRRPVRSWSTAGQFAWVVDDDIDMALHVHRVGLPRPGRVRELFEHLGEWHGVPLARDRPLWEAHLVEGLADGRFALCTKMHHASFDGVNMGRHLLGGLSTDPSARGGTAPWMTPPAQRGVPRTPRPESSWGETARGVVDAVGSVARSLPSLADAGYTALREQSVALPYDAPATRLNGPVSSARRFAGDSWPVDRLRSVARRTGTTSNDVALAMCAGALRTYLDERGELPDEPLVGMVPVSLEGTDPHGAAREGNAWAAVLCGLATDVDDPLARVGAVHSSMRRSKDLMASLDPVSASTVSALTMGGAVPISVPGLPRLPRPPFNLIISTVPAARETLYLDGCELTDNYPISMVLDGQALNITIIPYAERMAFGITGCHRSVPRLQRLLVHLETALADLEKETADLDAPA</sequence>
<dbReference type="Gene3D" id="3.30.559.10">
    <property type="entry name" value="Chloramphenicol acetyltransferase-like domain"/>
    <property type="match status" value="1"/>
</dbReference>
<dbReference type="PANTHER" id="PTHR31650:SF1">
    <property type="entry name" value="WAX ESTER SYNTHASE_DIACYLGLYCEROL ACYLTRANSFERASE 4-RELATED"/>
    <property type="match status" value="1"/>
</dbReference>
<dbReference type="InterPro" id="IPR045034">
    <property type="entry name" value="O-acyltransferase_WSD1-like"/>
</dbReference>
<feature type="domain" description="O-acyltransferase WSD1 C-terminal" evidence="14">
    <location>
        <begin position="310"/>
        <end position="455"/>
    </location>
</feature>
<dbReference type="Pfam" id="PF06974">
    <property type="entry name" value="WS_DGAT_C"/>
    <property type="match status" value="1"/>
</dbReference>
<dbReference type="NCBIfam" id="TIGR02946">
    <property type="entry name" value="acyl_WS_DGAT"/>
    <property type="match status" value="1"/>
</dbReference>
<keyword evidence="5 11" id="KW-0444">Lipid biosynthesis</keyword>
<evidence type="ECO:0000256" key="6">
    <source>
        <dbReference type="ARBA" id="ARBA00022679"/>
    </source>
</evidence>
<evidence type="ECO:0000256" key="1">
    <source>
        <dbReference type="ARBA" id="ARBA00004771"/>
    </source>
</evidence>
<gene>
    <name evidence="15" type="ORF">ACFPEL_06710</name>
</gene>
<proteinExistence type="inferred from homology"/>
<dbReference type="Gene3D" id="3.30.559.30">
    <property type="entry name" value="Nonribosomal peptide synthetase, condensation domain"/>
    <property type="match status" value="1"/>
</dbReference>
<keyword evidence="6 11" id="KW-0808">Transferase</keyword>
<feature type="domain" description="O-acyltransferase WSD1-like N-terminal" evidence="13">
    <location>
        <begin position="6"/>
        <end position="267"/>
    </location>
</feature>
<dbReference type="EMBL" id="JBHSIM010000013">
    <property type="protein sequence ID" value="MFC4832097.1"/>
    <property type="molecule type" value="Genomic_DNA"/>
</dbReference>
<dbReference type="EC" id="2.3.1.20" evidence="4 11"/>
<evidence type="ECO:0000256" key="8">
    <source>
        <dbReference type="ARBA" id="ARBA00023098"/>
    </source>
</evidence>
<keyword evidence="9 11" id="KW-0012">Acyltransferase</keyword>
<dbReference type="InterPro" id="IPR023213">
    <property type="entry name" value="CAT-like_dom_sf"/>
</dbReference>
<reference evidence="16" key="1">
    <citation type="journal article" date="2019" name="Int. J. Syst. Evol. Microbiol.">
        <title>The Global Catalogue of Microorganisms (GCM) 10K type strain sequencing project: providing services to taxonomists for standard genome sequencing and annotation.</title>
        <authorList>
            <consortium name="The Broad Institute Genomics Platform"/>
            <consortium name="The Broad Institute Genome Sequencing Center for Infectious Disease"/>
            <person name="Wu L."/>
            <person name="Ma J."/>
        </authorList>
    </citation>
    <scope>NUCLEOTIDE SEQUENCE [LARGE SCALE GENOMIC DNA]</scope>
    <source>
        <strain evidence="16">CCUG 50347</strain>
    </source>
</reference>
<dbReference type="InterPro" id="IPR009721">
    <property type="entry name" value="O-acyltransferase_WSD1_C"/>
</dbReference>
<comment type="similarity">
    <text evidence="3 11">Belongs to the long-chain O-acyltransferase family.</text>
</comment>
<organism evidence="15 16">
    <name type="scientific">Actinomycetospora chibensis</name>
    <dbReference type="NCBI Taxonomy" id="663606"/>
    <lineage>
        <taxon>Bacteria</taxon>
        <taxon>Bacillati</taxon>
        <taxon>Actinomycetota</taxon>
        <taxon>Actinomycetes</taxon>
        <taxon>Pseudonocardiales</taxon>
        <taxon>Pseudonocardiaceae</taxon>
        <taxon>Actinomycetospora</taxon>
    </lineage>
</organism>
<evidence type="ECO:0000256" key="12">
    <source>
        <dbReference type="SAM" id="MobiDB-lite"/>
    </source>
</evidence>
<evidence type="ECO:0000256" key="4">
    <source>
        <dbReference type="ARBA" id="ARBA00013244"/>
    </source>
</evidence>
<dbReference type="GO" id="GO:0016746">
    <property type="term" value="F:acyltransferase activity"/>
    <property type="evidence" value="ECO:0007669"/>
    <property type="project" value="UniProtKB-KW"/>
</dbReference>
<dbReference type="Pfam" id="PF03007">
    <property type="entry name" value="WS_DGAT_cat"/>
    <property type="match status" value="1"/>
</dbReference>
<comment type="pathway">
    <text evidence="1 11">Glycerolipid metabolism; triacylglycerol biosynthesis.</text>
</comment>
<evidence type="ECO:0000256" key="2">
    <source>
        <dbReference type="ARBA" id="ARBA00005189"/>
    </source>
</evidence>
<evidence type="ECO:0000256" key="3">
    <source>
        <dbReference type="ARBA" id="ARBA00009587"/>
    </source>
</evidence>
<comment type="caution">
    <text evidence="15">The sequence shown here is derived from an EMBL/GenBank/DDBJ whole genome shotgun (WGS) entry which is preliminary data.</text>
</comment>
<evidence type="ECO:0000256" key="10">
    <source>
        <dbReference type="ARBA" id="ARBA00048109"/>
    </source>
</evidence>
<accession>A0ABV9RFX9</accession>
<comment type="catalytic activity">
    <reaction evidence="10 11">
        <text>an acyl-CoA + a 1,2-diacyl-sn-glycerol = a triacyl-sn-glycerol + CoA</text>
        <dbReference type="Rhea" id="RHEA:10868"/>
        <dbReference type="ChEBI" id="CHEBI:17815"/>
        <dbReference type="ChEBI" id="CHEBI:57287"/>
        <dbReference type="ChEBI" id="CHEBI:58342"/>
        <dbReference type="ChEBI" id="CHEBI:64615"/>
        <dbReference type="EC" id="2.3.1.20"/>
    </reaction>
</comment>
<evidence type="ECO:0000313" key="16">
    <source>
        <dbReference type="Proteomes" id="UP001595909"/>
    </source>
</evidence>
<protein>
    <recommendedName>
        <fullName evidence="4 11">Diacylglycerol O-acyltransferase</fullName>
        <ecNumber evidence="4 11">2.3.1.20</ecNumber>
    </recommendedName>
</protein>
<dbReference type="PANTHER" id="PTHR31650">
    <property type="entry name" value="O-ACYLTRANSFERASE (WSD1-LIKE) FAMILY PROTEIN"/>
    <property type="match status" value="1"/>
</dbReference>
<comment type="pathway">
    <text evidence="2">Lipid metabolism.</text>
</comment>
<dbReference type="SUPFAM" id="SSF52777">
    <property type="entry name" value="CoA-dependent acyltransferases"/>
    <property type="match status" value="1"/>
</dbReference>
<evidence type="ECO:0000256" key="7">
    <source>
        <dbReference type="ARBA" id="ARBA00022798"/>
    </source>
</evidence>
<keyword evidence="7 11" id="KW-0319">Glycerol metabolism</keyword>
<dbReference type="RefSeq" id="WP_274189776.1">
    <property type="nucleotide sequence ID" value="NZ_BAABHN010000013.1"/>
</dbReference>
<evidence type="ECO:0000256" key="9">
    <source>
        <dbReference type="ARBA" id="ARBA00023315"/>
    </source>
</evidence>
<dbReference type="InterPro" id="IPR004255">
    <property type="entry name" value="O-acyltransferase_WSD1_N"/>
</dbReference>
<feature type="region of interest" description="Disordered" evidence="12">
    <location>
        <begin position="160"/>
        <end position="188"/>
    </location>
</feature>
<keyword evidence="16" id="KW-1185">Reference proteome</keyword>
<evidence type="ECO:0000259" key="14">
    <source>
        <dbReference type="Pfam" id="PF06974"/>
    </source>
</evidence>
<dbReference type="Proteomes" id="UP001595909">
    <property type="component" value="Unassembled WGS sequence"/>
</dbReference>
<evidence type="ECO:0000256" key="11">
    <source>
        <dbReference type="RuleBase" id="RU361241"/>
    </source>
</evidence>